<dbReference type="AlphaFoldDB" id="A0A1J5PCE6"/>
<comment type="caution">
    <text evidence="2">The sequence shown here is derived from an EMBL/GenBank/DDBJ whole genome shotgun (WGS) entry which is preliminary data.</text>
</comment>
<dbReference type="PANTHER" id="PTHR36180:SF2">
    <property type="entry name" value="BRO FAMILY PROTEIN"/>
    <property type="match status" value="1"/>
</dbReference>
<dbReference type="InterPro" id="IPR003497">
    <property type="entry name" value="BRO_N_domain"/>
</dbReference>
<evidence type="ECO:0000259" key="1">
    <source>
        <dbReference type="PROSITE" id="PS51750"/>
    </source>
</evidence>
<reference evidence="2" key="1">
    <citation type="submission" date="2016-10" db="EMBL/GenBank/DDBJ databases">
        <title>Sequence of Gallionella enrichment culture.</title>
        <authorList>
            <person name="Poehlein A."/>
            <person name="Muehling M."/>
            <person name="Daniel R."/>
        </authorList>
    </citation>
    <scope>NUCLEOTIDE SEQUENCE</scope>
</reference>
<feature type="domain" description="Bro-N" evidence="1">
    <location>
        <begin position="1"/>
        <end position="104"/>
    </location>
</feature>
<protein>
    <recommendedName>
        <fullName evidence="1">Bro-N domain-containing protein</fullName>
    </recommendedName>
</protein>
<accession>A0A1J5PCE6</accession>
<dbReference type="PANTHER" id="PTHR36180">
    <property type="entry name" value="DNA-BINDING PROTEIN-RELATED-RELATED"/>
    <property type="match status" value="1"/>
</dbReference>
<dbReference type="Pfam" id="PF02498">
    <property type="entry name" value="Bro-N"/>
    <property type="match status" value="1"/>
</dbReference>
<organism evidence="2">
    <name type="scientific">mine drainage metagenome</name>
    <dbReference type="NCBI Taxonomy" id="410659"/>
    <lineage>
        <taxon>unclassified sequences</taxon>
        <taxon>metagenomes</taxon>
        <taxon>ecological metagenomes</taxon>
    </lineage>
</organism>
<name>A0A1J5PCE6_9ZZZZ</name>
<dbReference type="PROSITE" id="PS51750">
    <property type="entry name" value="BRO_N"/>
    <property type="match status" value="1"/>
</dbReference>
<dbReference type="SMART" id="SM01040">
    <property type="entry name" value="Bro-N"/>
    <property type="match status" value="1"/>
</dbReference>
<sequence length="231" mass="25419">MQITPYQFGNQDVRIVQDANGELLFVASDVCRVLGIVKPENAYSRLDDDERGTRTVGTNGGPQEMVVLNESGLYSLILSSRKAQAKAFKRWVTHEVLPSIRRTGTYNQAAAAPQASPQPTPQVSADWLARSMSGAQKLLQLTAGRVGMVDISEQLREFSHPDVAMGLAALLFTRQRFLVEMQSLESAHLRALSRDEHLVDLGTANWADRFVAQMGRAQVVELAQAATRKLA</sequence>
<evidence type="ECO:0000313" key="2">
    <source>
        <dbReference type="EMBL" id="OIQ69297.1"/>
    </source>
</evidence>
<gene>
    <name evidence="2" type="ORF">GALL_491050</name>
</gene>
<dbReference type="EMBL" id="MLJW01004808">
    <property type="protein sequence ID" value="OIQ69297.1"/>
    <property type="molecule type" value="Genomic_DNA"/>
</dbReference>
<proteinExistence type="predicted"/>